<dbReference type="Pfam" id="PF06808">
    <property type="entry name" value="DctM"/>
    <property type="match status" value="1"/>
</dbReference>
<feature type="transmembrane region" description="Helical" evidence="7">
    <location>
        <begin position="136"/>
        <end position="163"/>
    </location>
</feature>
<proteinExistence type="inferred from homology"/>
<dbReference type="RefSeq" id="WP_327787215.1">
    <property type="nucleotide sequence ID" value="NZ_JARGEQ010000001.1"/>
</dbReference>
<feature type="transmembrane region" description="Helical" evidence="7">
    <location>
        <begin position="393"/>
        <end position="421"/>
    </location>
</feature>
<feature type="transmembrane region" description="Helical" evidence="7">
    <location>
        <begin position="313"/>
        <end position="331"/>
    </location>
</feature>
<protein>
    <recommendedName>
        <fullName evidence="7">TRAP transporter large permease protein</fullName>
    </recommendedName>
</protein>
<keyword evidence="3 7" id="KW-0997">Cell inner membrane</keyword>
<comment type="subcellular location">
    <subcellularLocation>
        <location evidence="1 7">Cell inner membrane</location>
        <topology evidence="1 7">Multi-pass membrane protein</topology>
    </subcellularLocation>
</comment>
<evidence type="ECO:0000256" key="6">
    <source>
        <dbReference type="ARBA" id="ARBA00023136"/>
    </source>
</evidence>
<comment type="similarity">
    <text evidence="7">Belongs to the TRAP transporter large permease family.</text>
</comment>
<dbReference type="NCBIfam" id="TIGR00786">
    <property type="entry name" value="dctM"/>
    <property type="match status" value="1"/>
</dbReference>
<dbReference type="AlphaFoldDB" id="A0AAP3UXP9"/>
<dbReference type="PIRSF" id="PIRSF006066">
    <property type="entry name" value="HI0050"/>
    <property type="match status" value="1"/>
</dbReference>
<dbReference type="GO" id="GO:0005886">
    <property type="term" value="C:plasma membrane"/>
    <property type="evidence" value="ECO:0007669"/>
    <property type="project" value="UniProtKB-SubCell"/>
</dbReference>
<evidence type="ECO:0000256" key="1">
    <source>
        <dbReference type="ARBA" id="ARBA00004429"/>
    </source>
</evidence>
<dbReference type="InterPro" id="IPR004681">
    <property type="entry name" value="TRAP_DctM"/>
</dbReference>
<reference evidence="9 10" key="1">
    <citation type="submission" date="2023-03" db="EMBL/GenBank/DDBJ databases">
        <title>YIM 152171 draft genome.</title>
        <authorList>
            <person name="Yang Z."/>
        </authorList>
    </citation>
    <scope>NUCLEOTIDE SEQUENCE [LARGE SCALE GENOMIC DNA]</scope>
    <source>
        <strain evidence="9 10">YIM 152171</strain>
    </source>
</reference>
<dbReference type="EMBL" id="JARGEQ010000001">
    <property type="protein sequence ID" value="MDF1584811.1"/>
    <property type="molecule type" value="Genomic_DNA"/>
</dbReference>
<feature type="domain" description="TRAP C4-dicarboxylate transport system permease DctM subunit" evidence="8">
    <location>
        <begin position="9"/>
        <end position="417"/>
    </location>
</feature>
<evidence type="ECO:0000256" key="5">
    <source>
        <dbReference type="ARBA" id="ARBA00022989"/>
    </source>
</evidence>
<feature type="transmembrane region" description="Helical" evidence="7">
    <location>
        <begin position="359"/>
        <end position="381"/>
    </location>
</feature>
<evidence type="ECO:0000256" key="3">
    <source>
        <dbReference type="ARBA" id="ARBA00022519"/>
    </source>
</evidence>
<feature type="transmembrane region" description="Helical" evidence="7">
    <location>
        <begin position="336"/>
        <end position="353"/>
    </location>
</feature>
<evidence type="ECO:0000259" key="8">
    <source>
        <dbReference type="Pfam" id="PF06808"/>
    </source>
</evidence>
<feature type="transmembrane region" description="Helical" evidence="7">
    <location>
        <begin position="55"/>
        <end position="77"/>
    </location>
</feature>
<organism evidence="9 10">
    <name type="scientific">Marinimicrococcus flavescens</name>
    <dbReference type="NCBI Taxonomy" id="3031815"/>
    <lineage>
        <taxon>Bacteria</taxon>
        <taxon>Pseudomonadati</taxon>
        <taxon>Pseudomonadota</taxon>
        <taxon>Alphaproteobacteria</taxon>
        <taxon>Geminicoccales</taxon>
        <taxon>Geminicoccaceae</taxon>
        <taxon>Marinimicrococcus</taxon>
    </lineage>
</organism>
<keyword evidence="6 7" id="KW-0472">Membrane</keyword>
<feature type="transmembrane region" description="Helical" evidence="7">
    <location>
        <begin position="241"/>
        <end position="260"/>
    </location>
</feature>
<keyword evidence="5 7" id="KW-1133">Transmembrane helix</keyword>
<evidence type="ECO:0000313" key="10">
    <source>
        <dbReference type="Proteomes" id="UP001301140"/>
    </source>
</evidence>
<comment type="function">
    <text evidence="7">Part of the tripartite ATP-independent periplasmic (TRAP) transport system.</text>
</comment>
<accession>A0AAP3UXP9</accession>
<comment type="caution">
    <text evidence="7">Lacks conserved residue(s) required for the propagation of feature annotation.</text>
</comment>
<name>A0AAP3UXP9_9PROT</name>
<evidence type="ECO:0000256" key="7">
    <source>
        <dbReference type="RuleBase" id="RU369079"/>
    </source>
</evidence>
<gene>
    <name evidence="9" type="ORF">PZ740_00250</name>
</gene>
<dbReference type="GO" id="GO:0022857">
    <property type="term" value="F:transmembrane transporter activity"/>
    <property type="evidence" value="ECO:0007669"/>
    <property type="project" value="UniProtKB-UniRule"/>
</dbReference>
<evidence type="ECO:0000256" key="2">
    <source>
        <dbReference type="ARBA" id="ARBA00022475"/>
    </source>
</evidence>
<evidence type="ECO:0000256" key="4">
    <source>
        <dbReference type="ARBA" id="ARBA00022692"/>
    </source>
</evidence>
<evidence type="ECO:0000313" key="9">
    <source>
        <dbReference type="EMBL" id="MDF1584811.1"/>
    </source>
</evidence>
<dbReference type="InterPro" id="IPR010656">
    <property type="entry name" value="DctM"/>
</dbReference>
<keyword evidence="7" id="KW-0813">Transport</keyword>
<keyword evidence="4 7" id="KW-0812">Transmembrane</keyword>
<dbReference type="PANTHER" id="PTHR33362:SF5">
    <property type="entry name" value="C4-DICARBOXYLATE TRAP TRANSPORTER LARGE PERMEASE PROTEIN DCTM"/>
    <property type="match status" value="1"/>
</dbReference>
<feature type="transmembrane region" description="Helical" evidence="7">
    <location>
        <begin position="169"/>
        <end position="192"/>
    </location>
</feature>
<dbReference type="Proteomes" id="UP001301140">
    <property type="component" value="Unassembled WGS sequence"/>
</dbReference>
<keyword evidence="10" id="KW-1185">Reference proteome</keyword>
<dbReference type="PANTHER" id="PTHR33362">
    <property type="entry name" value="SIALIC ACID TRAP TRANSPORTER PERMEASE PROTEIN SIAT-RELATED"/>
    <property type="match status" value="1"/>
</dbReference>
<feature type="transmembrane region" description="Helical" evidence="7">
    <location>
        <begin position="213"/>
        <end position="235"/>
    </location>
</feature>
<feature type="transmembrane region" description="Helical" evidence="7">
    <location>
        <begin position="272"/>
        <end position="293"/>
    </location>
</feature>
<comment type="caution">
    <text evidence="9">The sequence shown here is derived from an EMBL/GenBank/DDBJ whole genome shotgun (WGS) entry which is preliminary data.</text>
</comment>
<sequence length="427" mass="44388">MAAIALCLLAVLALVLGFEMLMVMGLPSVLARFFYYPAMPDMVVAQKLLGGVNVSTLLAIPFFIFAAEIMAQGSIAARLMALVKRSIGHVTGGLGHTTVASCMAFGAVCGSAPATVAALGRLLHPEMVRAGYREKFSLGLIASSAECALLIPPSITLIVYGWLTGTSVAALFAGGLAVGVVLGLAFSAYVVFETRRSGAAAAPPSSRGERLEALRAGLLALGMPVLILGGIYSGTFTPTEAAAVSVLYALSIEMLVYRSMGLRKLVAVAESSAVTIAAVFILLAVGALLSYFITLARVPDMLGAFIAGQDIGWIGFLLIVNVVLLVAGMFIDPNSILLVMVPTLYPVALSLGIDPVHFGLVVCLNICIGMITPPFGLDLFVASSTLERPVETVIAGIWPFVAANIVVLAVISYVPAISLALPRLLSF</sequence>
<keyword evidence="2" id="KW-1003">Cell membrane</keyword>
<comment type="subunit">
    <text evidence="7">The complex comprises the extracytoplasmic solute receptor protein and the two transmembrane proteins.</text>
</comment>